<keyword evidence="1" id="KW-0812">Transmembrane</keyword>
<dbReference type="Proteomes" id="UP000008367">
    <property type="component" value="Unassembled WGS sequence"/>
</dbReference>
<evidence type="ECO:0000313" key="2">
    <source>
        <dbReference type="EMBL" id="EKM32470.1"/>
    </source>
</evidence>
<evidence type="ECO:0000313" key="3">
    <source>
        <dbReference type="Proteomes" id="UP000008367"/>
    </source>
</evidence>
<dbReference type="AlphaFoldDB" id="A0A454D1C1"/>
<feature type="transmembrane region" description="Helical" evidence="1">
    <location>
        <begin position="36"/>
        <end position="56"/>
    </location>
</feature>
<proteinExistence type="predicted"/>
<name>A0A454D1C1_VIBHA</name>
<protein>
    <submittedName>
        <fullName evidence="2">Putative membrane protein</fullName>
    </submittedName>
</protein>
<keyword evidence="1" id="KW-0472">Membrane</keyword>
<dbReference type="EMBL" id="AJSR01000730">
    <property type="protein sequence ID" value="EKM32470.1"/>
    <property type="molecule type" value="Genomic_DNA"/>
</dbReference>
<reference evidence="2 3" key="1">
    <citation type="submission" date="2012-10" db="EMBL/GenBank/DDBJ databases">
        <title>Genome sequence of Vibrio Cholerae HENC-02.</title>
        <authorList>
            <person name="Eppinger M."/>
            <person name="Hasan N.A."/>
            <person name="Sengamalay N."/>
            <person name="Hine E."/>
            <person name="Su Q."/>
            <person name="Daugherty S.C."/>
            <person name="Young S."/>
            <person name="Sadzewicz L."/>
            <person name="Tallon L."/>
            <person name="Cebula T.A."/>
            <person name="Ravel J."/>
            <person name="Colwell R.R."/>
        </authorList>
    </citation>
    <scope>NUCLEOTIDE SEQUENCE [LARGE SCALE GENOMIC DNA]</scope>
    <source>
        <strain evidence="2 3">HENC-02</strain>
    </source>
</reference>
<evidence type="ECO:0000256" key="1">
    <source>
        <dbReference type="SAM" id="Phobius"/>
    </source>
</evidence>
<organism evidence="2 3">
    <name type="scientific">Vibrio harveyi</name>
    <name type="common">Beneckea harveyi</name>
    <dbReference type="NCBI Taxonomy" id="669"/>
    <lineage>
        <taxon>Bacteria</taxon>
        <taxon>Pseudomonadati</taxon>
        <taxon>Pseudomonadota</taxon>
        <taxon>Gammaproteobacteria</taxon>
        <taxon>Vibrionales</taxon>
        <taxon>Vibrionaceae</taxon>
        <taxon>Vibrio</taxon>
    </lineage>
</organism>
<gene>
    <name evidence="2" type="ORF">VCHENC02_1992</name>
</gene>
<comment type="caution">
    <text evidence="2">The sequence shown here is derived from an EMBL/GenBank/DDBJ whole genome shotgun (WGS) entry which is preliminary data.</text>
</comment>
<keyword evidence="1" id="KW-1133">Transmembrane helix</keyword>
<accession>A0A454D1C1</accession>
<sequence length="75" mass="7613">MFERSTLKGLALLGSVVAAATGYGHLFSVEITETGVNLGGAIGLAIPAVIGVYEALPDSWKPNKSVGGLDGNRPS</sequence>